<evidence type="ECO:0000259" key="4">
    <source>
        <dbReference type="Pfam" id="PF13407"/>
    </source>
</evidence>
<name>A0A917CW42_9BACL</name>
<evidence type="ECO:0000256" key="3">
    <source>
        <dbReference type="ARBA" id="ARBA00022729"/>
    </source>
</evidence>
<accession>A0A917CW42</accession>
<dbReference type="SUPFAM" id="SSF53822">
    <property type="entry name" value="Periplasmic binding protein-like I"/>
    <property type="match status" value="1"/>
</dbReference>
<dbReference type="InterPro" id="IPR028082">
    <property type="entry name" value="Peripla_BP_I"/>
</dbReference>
<evidence type="ECO:0000256" key="1">
    <source>
        <dbReference type="ARBA" id="ARBA00004196"/>
    </source>
</evidence>
<dbReference type="PROSITE" id="PS51257">
    <property type="entry name" value="PROKAR_LIPOPROTEIN"/>
    <property type="match status" value="1"/>
</dbReference>
<evidence type="ECO:0000256" key="2">
    <source>
        <dbReference type="ARBA" id="ARBA00007639"/>
    </source>
</evidence>
<dbReference type="CDD" id="cd01536">
    <property type="entry name" value="PBP1_ABC_sugar_binding-like"/>
    <property type="match status" value="1"/>
</dbReference>
<dbReference type="Proteomes" id="UP000644756">
    <property type="component" value="Unassembled WGS sequence"/>
</dbReference>
<dbReference type="PANTHER" id="PTHR46847">
    <property type="entry name" value="D-ALLOSE-BINDING PERIPLASMIC PROTEIN-RELATED"/>
    <property type="match status" value="1"/>
</dbReference>
<dbReference type="InterPro" id="IPR025997">
    <property type="entry name" value="SBP_2_dom"/>
</dbReference>
<feature type="domain" description="Periplasmic binding protein" evidence="4">
    <location>
        <begin position="34"/>
        <end position="293"/>
    </location>
</feature>
<gene>
    <name evidence="5" type="primary">rbsB</name>
    <name evidence="5" type="ORF">GCM10010916_18630</name>
</gene>
<keyword evidence="3" id="KW-0732">Signal</keyword>
<dbReference type="EMBL" id="BMGR01000005">
    <property type="protein sequence ID" value="GGG01731.1"/>
    <property type="molecule type" value="Genomic_DNA"/>
</dbReference>
<protein>
    <submittedName>
        <fullName evidence="5">D-ribose ABC transporter substrate-binding protein</fullName>
    </submittedName>
</protein>
<keyword evidence="6" id="KW-1185">Reference proteome</keyword>
<reference evidence="5" key="1">
    <citation type="journal article" date="2014" name="Int. J. Syst. Evol. Microbiol.">
        <title>Complete genome sequence of Corynebacterium casei LMG S-19264T (=DSM 44701T), isolated from a smear-ripened cheese.</title>
        <authorList>
            <consortium name="US DOE Joint Genome Institute (JGI-PGF)"/>
            <person name="Walter F."/>
            <person name="Albersmeier A."/>
            <person name="Kalinowski J."/>
            <person name="Ruckert C."/>
        </authorList>
    </citation>
    <scope>NUCLEOTIDE SEQUENCE</scope>
    <source>
        <strain evidence="5">CGMCC 1.12987</strain>
    </source>
</reference>
<dbReference type="PANTHER" id="PTHR46847:SF1">
    <property type="entry name" value="D-ALLOSE-BINDING PERIPLASMIC PROTEIN-RELATED"/>
    <property type="match status" value="1"/>
</dbReference>
<dbReference type="GO" id="GO:0030246">
    <property type="term" value="F:carbohydrate binding"/>
    <property type="evidence" value="ECO:0007669"/>
    <property type="project" value="UniProtKB-ARBA"/>
</dbReference>
<dbReference type="Gene3D" id="3.40.50.2300">
    <property type="match status" value="2"/>
</dbReference>
<dbReference type="AlphaFoldDB" id="A0A917CW42"/>
<reference evidence="5" key="2">
    <citation type="submission" date="2020-09" db="EMBL/GenBank/DDBJ databases">
        <authorList>
            <person name="Sun Q."/>
            <person name="Zhou Y."/>
        </authorList>
    </citation>
    <scope>NUCLEOTIDE SEQUENCE</scope>
    <source>
        <strain evidence="5">CGMCC 1.12987</strain>
    </source>
</reference>
<dbReference type="RefSeq" id="WP_188530785.1">
    <property type="nucleotide sequence ID" value="NZ_BMGR01000005.1"/>
</dbReference>
<sequence>MQKHLQKSVFLFILAALLTGCGSDTGPDNEKKRIAVLLWSRGFEFMVALDQGIKDEVEKFGYEVTILDGQSNSQLQLGQIEDSLVKKVDAIILAPVNSDELVPGVRKANEAGVPVITVEGVISEGVEIASSIMFDNEGAGRIAAEFMIQELGQGAVLETSGAQGTYQAILRSYGFKERMSAASTFGVVSKNANWQAENAQHITADSITANKRINGVYSHNDDMIRGILGGLRQMNKLKKAGEEGHILIVGTDGTPEALERIRRGEQDASVQQNPLEMGAAAVQAVAAVLEGREVEKVKVIPAVLITKDNVDEPNLWGNRMKE</sequence>
<dbReference type="Pfam" id="PF13407">
    <property type="entry name" value="Peripla_BP_4"/>
    <property type="match status" value="1"/>
</dbReference>
<evidence type="ECO:0000313" key="5">
    <source>
        <dbReference type="EMBL" id="GGG01731.1"/>
    </source>
</evidence>
<evidence type="ECO:0000313" key="6">
    <source>
        <dbReference type="Proteomes" id="UP000644756"/>
    </source>
</evidence>
<organism evidence="5 6">
    <name type="scientific">Paenibacillus abyssi</name>
    <dbReference type="NCBI Taxonomy" id="1340531"/>
    <lineage>
        <taxon>Bacteria</taxon>
        <taxon>Bacillati</taxon>
        <taxon>Bacillota</taxon>
        <taxon>Bacilli</taxon>
        <taxon>Bacillales</taxon>
        <taxon>Paenibacillaceae</taxon>
        <taxon>Paenibacillus</taxon>
    </lineage>
</organism>
<comment type="subcellular location">
    <subcellularLocation>
        <location evidence="1">Cell envelope</location>
    </subcellularLocation>
</comment>
<comment type="caution">
    <text evidence="5">The sequence shown here is derived from an EMBL/GenBank/DDBJ whole genome shotgun (WGS) entry which is preliminary data.</text>
</comment>
<comment type="similarity">
    <text evidence="2">Belongs to the bacterial solute-binding protein 2 family.</text>
</comment>
<proteinExistence type="inferred from homology"/>
<dbReference type="GO" id="GO:0030313">
    <property type="term" value="C:cell envelope"/>
    <property type="evidence" value="ECO:0007669"/>
    <property type="project" value="UniProtKB-SubCell"/>
</dbReference>